<feature type="compositionally biased region" description="Gly residues" evidence="1">
    <location>
        <begin position="1"/>
        <end position="21"/>
    </location>
</feature>
<protein>
    <submittedName>
        <fullName evidence="2">Uncharacterized protein</fullName>
    </submittedName>
</protein>
<dbReference type="AlphaFoldDB" id="A0A832MKW2"/>
<dbReference type="EMBL" id="DSQF01000025">
    <property type="protein sequence ID" value="HGZ44225.1"/>
    <property type="molecule type" value="Genomic_DNA"/>
</dbReference>
<accession>A0A832MKW2</accession>
<feature type="compositionally biased region" description="Gly residues" evidence="1">
    <location>
        <begin position="29"/>
        <end position="39"/>
    </location>
</feature>
<evidence type="ECO:0000313" key="2">
    <source>
        <dbReference type="EMBL" id="HGZ44225.1"/>
    </source>
</evidence>
<feature type="region of interest" description="Disordered" evidence="1">
    <location>
        <begin position="1"/>
        <end position="40"/>
    </location>
</feature>
<proteinExistence type="predicted"/>
<comment type="caution">
    <text evidence="2">The sequence shown here is derived from an EMBL/GenBank/DDBJ whole genome shotgun (WGS) entry which is preliminary data.</text>
</comment>
<gene>
    <name evidence="2" type="ORF">ENR23_12570</name>
</gene>
<organism evidence="2">
    <name type="scientific">Eiseniibacteriota bacterium</name>
    <dbReference type="NCBI Taxonomy" id="2212470"/>
    <lineage>
        <taxon>Bacteria</taxon>
        <taxon>Candidatus Eiseniibacteriota</taxon>
    </lineage>
</organism>
<name>A0A832MKW2_UNCEI</name>
<sequence>MAGDAPGAGRGAGDPQGGGRPGPRPRAVGGPGGAGGGRFDGVARAGAFRARGAGGATWMSVGSTGAGG</sequence>
<reference evidence="2" key="1">
    <citation type="journal article" date="2020" name="mSystems">
        <title>Genome- and Community-Level Interaction Insights into Carbon Utilization and Element Cycling Functions of Hydrothermarchaeota in Hydrothermal Sediment.</title>
        <authorList>
            <person name="Zhou Z."/>
            <person name="Liu Y."/>
            <person name="Xu W."/>
            <person name="Pan J."/>
            <person name="Luo Z.H."/>
            <person name="Li M."/>
        </authorList>
    </citation>
    <scope>NUCLEOTIDE SEQUENCE [LARGE SCALE GENOMIC DNA]</scope>
    <source>
        <strain evidence="2">SpSt-381</strain>
    </source>
</reference>
<evidence type="ECO:0000256" key="1">
    <source>
        <dbReference type="SAM" id="MobiDB-lite"/>
    </source>
</evidence>